<evidence type="ECO:0000256" key="9">
    <source>
        <dbReference type="ARBA" id="ARBA00023157"/>
    </source>
</evidence>
<dbReference type="Pfam" id="PF02467">
    <property type="entry name" value="Whib"/>
    <property type="match status" value="1"/>
</dbReference>
<evidence type="ECO:0000259" key="11">
    <source>
        <dbReference type="PROSITE" id="PS51674"/>
    </source>
</evidence>
<dbReference type="GO" id="GO:0051539">
    <property type="term" value="F:4 iron, 4 sulfur cluster binding"/>
    <property type="evidence" value="ECO:0007669"/>
    <property type="project" value="UniProtKB-KW"/>
</dbReference>
<accession>A0A6J5KJ12</accession>
<keyword evidence="6" id="KW-0411">Iron-sulfur</keyword>
<evidence type="ECO:0000256" key="7">
    <source>
        <dbReference type="ARBA" id="ARBA00023015"/>
    </source>
</evidence>
<keyword evidence="10" id="KW-0804">Transcription</keyword>
<dbReference type="GO" id="GO:0047134">
    <property type="term" value="F:protein-disulfide reductase [NAD(P)H] activity"/>
    <property type="evidence" value="ECO:0007669"/>
    <property type="project" value="TreeGrafter"/>
</dbReference>
<evidence type="ECO:0000256" key="6">
    <source>
        <dbReference type="ARBA" id="ARBA00023014"/>
    </source>
</evidence>
<comment type="cofactor">
    <cofactor evidence="1">
        <name>[4Fe-4S] cluster</name>
        <dbReference type="ChEBI" id="CHEBI:49883"/>
    </cofactor>
</comment>
<evidence type="ECO:0000256" key="1">
    <source>
        <dbReference type="ARBA" id="ARBA00001966"/>
    </source>
</evidence>
<evidence type="ECO:0000256" key="4">
    <source>
        <dbReference type="ARBA" id="ARBA00022723"/>
    </source>
</evidence>
<keyword evidence="4" id="KW-0479">Metal-binding</keyword>
<keyword evidence="8" id="KW-0238">DNA-binding</keyword>
<proteinExistence type="inferred from homology"/>
<dbReference type="GO" id="GO:0045892">
    <property type="term" value="P:negative regulation of DNA-templated transcription"/>
    <property type="evidence" value="ECO:0007669"/>
    <property type="project" value="TreeGrafter"/>
</dbReference>
<evidence type="ECO:0000256" key="5">
    <source>
        <dbReference type="ARBA" id="ARBA00023004"/>
    </source>
</evidence>
<organism evidence="12">
    <name type="scientific">uncultured Caudovirales phage</name>
    <dbReference type="NCBI Taxonomy" id="2100421"/>
    <lineage>
        <taxon>Viruses</taxon>
        <taxon>Duplodnaviria</taxon>
        <taxon>Heunggongvirae</taxon>
        <taxon>Uroviricota</taxon>
        <taxon>Caudoviricetes</taxon>
        <taxon>Peduoviridae</taxon>
        <taxon>Maltschvirus</taxon>
        <taxon>Maltschvirus maltsch</taxon>
    </lineage>
</organism>
<sequence length="117" mass="13595">MLEKYDPPWAWRYEAKCKGEDTEIFFPPRDKERYKPIADKAKAICWGKDGRPPCPVRKACLKESILNEELHGIFGGLSHRERNAAQRKMKKQGLTLDQWLNMEGKYDKADNNPEQGS</sequence>
<dbReference type="InterPro" id="IPR003482">
    <property type="entry name" value="Whib"/>
</dbReference>
<keyword evidence="7" id="KW-0805">Transcription regulation</keyword>
<feature type="domain" description="4Fe-4S Wbl-type" evidence="11">
    <location>
        <begin position="16"/>
        <end position="84"/>
    </location>
</feature>
<dbReference type="PROSITE" id="PS51674">
    <property type="entry name" value="4FE4S_WBL"/>
    <property type="match status" value="1"/>
</dbReference>
<keyword evidence="3" id="KW-0004">4Fe-4S</keyword>
<dbReference type="HAMAP" id="MF_01479">
    <property type="entry name" value="WhiB"/>
    <property type="match status" value="1"/>
</dbReference>
<dbReference type="GO" id="GO:0046872">
    <property type="term" value="F:metal ion binding"/>
    <property type="evidence" value="ECO:0007669"/>
    <property type="project" value="UniProtKB-KW"/>
</dbReference>
<dbReference type="InterPro" id="IPR034768">
    <property type="entry name" value="4FE4S_WBL"/>
</dbReference>
<evidence type="ECO:0000256" key="2">
    <source>
        <dbReference type="ARBA" id="ARBA00006597"/>
    </source>
</evidence>
<reference evidence="12" key="1">
    <citation type="submission" date="2020-04" db="EMBL/GenBank/DDBJ databases">
        <authorList>
            <person name="Chiriac C."/>
            <person name="Salcher M."/>
            <person name="Ghai R."/>
            <person name="Kavagutti S V."/>
        </authorList>
    </citation>
    <scope>NUCLEOTIDE SEQUENCE</scope>
</reference>
<evidence type="ECO:0000256" key="3">
    <source>
        <dbReference type="ARBA" id="ARBA00022485"/>
    </source>
</evidence>
<gene>
    <name evidence="12" type="ORF">UFOVP27_58</name>
</gene>
<comment type="similarity">
    <text evidence="2">Belongs to the WhiB family.</text>
</comment>
<keyword evidence="9" id="KW-1015">Disulfide bond</keyword>
<protein>
    <submittedName>
        <fullName evidence="12">Transcription factor WhiB</fullName>
    </submittedName>
</protein>
<keyword evidence="5" id="KW-0408">Iron</keyword>
<dbReference type="EMBL" id="LR796157">
    <property type="protein sequence ID" value="CAB4122114.1"/>
    <property type="molecule type" value="Genomic_DNA"/>
</dbReference>
<evidence type="ECO:0000313" key="12">
    <source>
        <dbReference type="EMBL" id="CAB4122114.1"/>
    </source>
</evidence>
<name>A0A6J5KJ12_9CAUD</name>
<dbReference type="GO" id="GO:0003677">
    <property type="term" value="F:DNA binding"/>
    <property type="evidence" value="ECO:0007669"/>
    <property type="project" value="UniProtKB-KW"/>
</dbReference>
<evidence type="ECO:0000256" key="10">
    <source>
        <dbReference type="ARBA" id="ARBA00023163"/>
    </source>
</evidence>
<dbReference type="PANTHER" id="PTHR38839">
    <property type="entry name" value="TRANSCRIPTIONAL REGULATOR WHID-RELATED"/>
    <property type="match status" value="1"/>
</dbReference>
<evidence type="ECO:0000256" key="8">
    <source>
        <dbReference type="ARBA" id="ARBA00023125"/>
    </source>
</evidence>